<evidence type="ECO:0000313" key="2">
    <source>
        <dbReference type="Proteomes" id="UP001362999"/>
    </source>
</evidence>
<protein>
    <submittedName>
        <fullName evidence="1">Uncharacterized protein</fullName>
    </submittedName>
</protein>
<proteinExistence type="predicted"/>
<comment type="caution">
    <text evidence="1">The sequence shown here is derived from an EMBL/GenBank/DDBJ whole genome shotgun (WGS) entry which is preliminary data.</text>
</comment>
<keyword evidence="2" id="KW-1185">Reference proteome</keyword>
<dbReference type="AlphaFoldDB" id="A0AAW0C2S3"/>
<accession>A0AAW0C2S3</accession>
<dbReference type="Proteomes" id="UP001362999">
    <property type="component" value="Unassembled WGS sequence"/>
</dbReference>
<sequence length="270" mass="30332">MPRLTPAKKEDAKVLAKELFEIDVMAEKQMAIVRYVDQAKVAEAHAAISKGRPPVGSLPPQDRMQDCIDYTQQELEKLQALKNPSLVDRMMIVTNALFLARVKLLLAGENDHFFTLEIIKHRNDMHTQYRTTHGFYGDPNVPRLNSAAPIVSAPPAAAAAVEESGAPESKYPLGLPALDLDSQDLQHVARTPLQPHQITTLRRNPDRLMDEIFISEAGEFYQVSSIMMSKRAKFFYLTFADEGEEAVCYTYEDFFSLLSSSSKVGEWARD</sequence>
<dbReference type="EMBL" id="JAWWNJ010000023">
    <property type="protein sequence ID" value="KAK7033340.1"/>
    <property type="molecule type" value="Genomic_DNA"/>
</dbReference>
<reference evidence="1 2" key="1">
    <citation type="journal article" date="2024" name="J Genomics">
        <title>Draft genome sequencing and assembly of Favolaschia claudopus CIRM-BRFM 2984 isolated from oak limbs.</title>
        <authorList>
            <person name="Navarro D."/>
            <person name="Drula E."/>
            <person name="Chaduli D."/>
            <person name="Cazenave R."/>
            <person name="Ahrendt S."/>
            <person name="Wang J."/>
            <person name="Lipzen A."/>
            <person name="Daum C."/>
            <person name="Barry K."/>
            <person name="Grigoriev I.V."/>
            <person name="Favel A."/>
            <person name="Rosso M.N."/>
            <person name="Martin F."/>
        </authorList>
    </citation>
    <scope>NUCLEOTIDE SEQUENCE [LARGE SCALE GENOMIC DNA]</scope>
    <source>
        <strain evidence="1 2">CIRM-BRFM 2984</strain>
    </source>
</reference>
<name>A0AAW0C2S3_9AGAR</name>
<organism evidence="1 2">
    <name type="scientific">Favolaschia claudopus</name>
    <dbReference type="NCBI Taxonomy" id="2862362"/>
    <lineage>
        <taxon>Eukaryota</taxon>
        <taxon>Fungi</taxon>
        <taxon>Dikarya</taxon>
        <taxon>Basidiomycota</taxon>
        <taxon>Agaricomycotina</taxon>
        <taxon>Agaricomycetes</taxon>
        <taxon>Agaricomycetidae</taxon>
        <taxon>Agaricales</taxon>
        <taxon>Marasmiineae</taxon>
        <taxon>Mycenaceae</taxon>
        <taxon>Favolaschia</taxon>
    </lineage>
</organism>
<gene>
    <name evidence="1" type="ORF">R3P38DRAFT_3352494</name>
</gene>
<evidence type="ECO:0000313" key="1">
    <source>
        <dbReference type="EMBL" id="KAK7033340.1"/>
    </source>
</evidence>